<dbReference type="Pfam" id="PF22298">
    <property type="entry name" value="Tsr1_G-like"/>
    <property type="match status" value="1"/>
</dbReference>
<dbReference type="SMART" id="SM01362">
    <property type="entry name" value="DUF663"/>
    <property type="match status" value="1"/>
</dbReference>
<dbReference type="SMART" id="SM00785">
    <property type="entry name" value="AARP2CN"/>
    <property type="match status" value="1"/>
</dbReference>
<evidence type="ECO:0000256" key="2">
    <source>
        <dbReference type="ARBA" id="ARBA00022517"/>
    </source>
</evidence>
<feature type="coiled-coil region" evidence="5">
    <location>
        <begin position="458"/>
        <end position="485"/>
    </location>
</feature>
<dbReference type="InterPro" id="IPR012948">
    <property type="entry name" value="AARP2CN"/>
</dbReference>
<dbReference type="GO" id="GO:0000462">
    <property type="term" value="P:maturation of SSU-rRNA from tricistronic rRNA transcript (SSU-rRNA, 5.8S rRNA, LSU-rRNA)"/>
    <property type="evidence" value="ECO:0007669"/>
    <property type="project" value="TreeGrafter"/>
</dbReference>
<evidence type="ECO:0000313" key="8">
    <source>
        <dbReference type="EMBL" id="KAK9062930.1"/>
    </source>
</evidence>
<dbReference type="InterPro" id="IPR030387">
    <property type="entry name" value="G_Bms1/Tsr1_dom"/>
</dbReference>
<evidence type="ECO:0000313" key="9">
    <source>
        <dbReference type="Proteomes" id="UP001408789"/>
    </source>
</evidence>
<accession>A0AAP0CYN7</accession>
<dbReference type="GO" id="GO:0005525">
    <property type="term" value="F:GTP binding"/>
    <property type="evidence" value="ECO:0007669"/>
    <property type="project" value="TreeGrafter"/>
</dbReference>
<feature type="region of interest" description="Disordered" evidence="6">
    <location>
        <begin position="1"/>
        <end position="56"/>
    </location>
</feature>
<comment type="subcellular location">
    <subcellularLocation>
        <location evidence="1">Nucleus</location>
        <location evidence="1">Nucleolus</location>
    </subcellularLocation>
</comment>
<name>A0AAP0CYN7_9ASTR</name>
<evidence type="ECO:0000256" key="6">
    <source>
        <dbReference type="SAM" id="MobiDB-lite"/>
    </source>
</evidence>
<organism evidence="8 9">
    <name type="scientific">Deinandra increscens subsp. villosa</name>
    <dbReference type="NCBI Taxonomy" id="3103831"/>
    <lineage>
        <taxon>Eukaryota</taxon>
        <taxon>Viridiplantae</taxon>
        <taxon>Streptophyta</taxon>
        <taxon>Embryophyta</taxon>
        <taxon>Tracheophyta</taxon>
        <taxon>Spermatophyta</taxon>
        <taxon>Magnoliopsida</taxon>
        <taxon>eudicotyledons</taxon>
        <taxon>Gunneridae</taxon>
        <taxon>Pentapetalae</taxon>
        <taxon>asterids</taxon>
        <taxon>campanulids</taxon>
        <taxon>Asterales</taxon>
        <taxon>Asteraceae</taxon>
        <taxon>Asteroideae</taxon>
        <taxon>Heliantheae alliance</taxon>
        <taxon>Madieae</taxon>
        <taxon>Madiinae</taxon>
        <taxon>Deinandra</taxon>
    </lineage>
</organism>
<reference evidence="8 9" key="1">
    <citation type="submission" date="2024-04" db="EMBL/GenBank/DDBJ databases">
        <title>The reference genome of an endangered Asteraceae, Deinandra increscens subsp. villosa, native to the Central Coast of California.</title>
        <authorList>
            <person name="Guilliams M."/>
            <person name="Hasenstab-Lehman K."/>
            <person name="Meyer R."/>
            <person name="Mcevoy S."/>
        </authorList>
    </citation>
    <scope>NUCLEOTIDE SEQUENCE [LARGE SCALE GENOMIC DNA]</scope>
    <source>
        <tissue evidence="8">Leaf</tissue>
    </source>
</reference>
<feature type="compositionally biased region" description="Basic and acidic residues" evidence="6">
    <location>
        <begin position="29"/>
        <end position="43"/>
    </location>
</feature>
<sequence>MAGGSRSQVNKTHKTRFASKSSRNIHKTSVKDKSKISKPDRNVAKGARAARLQRNKMMREQKRATLLKEKRASCATTSAPRVIVLFGLSASANVSSLAEDLLSLLSNENKGTLFPAVASSEYRLRATVLQAPHGDLMACMEMAKMADLILFVASANSSSEHSSSNYYIDEFGSQCLSVFRSIGLPSTAVFLRDLPCDLKRRNDIKKTCISSLSSEFPEDCKFYPADTKDDLHKFMFLFKEQRLTIPHWRTQRPYLMAHKVDMVADESGKCTLRITGYLRARNLSVNQLVHVSGAGDFQLGKIELLKDPCSLNVRKEGDFMDADEVNNDLHVIKTLLPDPMKKEPLLVENIPDPLEGEQTWPTEAEMEEADRLRKEKKHKKRSLPRGTSDYQAAWIVDDSDVSGTDSDDDDGSENGMVVDGENDITCQSDGEKFDHEFDQASLKLRDSDEETEADSMMMDNENLTKEQIEEDIRKIKEAHAEDEEYPDEVDAPVDVPARKRFAKYRGLKSFRTSSWDPKESLPPEYARIFAFDNFTRTHKHVLSKARDMEQGGLDECVPANSYVALHISEVPIHIASKLCILGKRMPVIACGLLQHESKISVLHFRLKKHETYSEPIKAKEELIFHVGFRQFIARPTFASDNFNSDKHKMERFLHAGRFSIASVYAPISFPPLPLIVLKSKGDSLPPVLAAVGALKCIDPDKIILKKIILTGYPQRVSKSKAAVRYMFHNPEDVKWFKPVEVWTKLGRRGRIKEPVGTHGAMKCILNGVLQQNDTVCMSLFKRSYPKWPEHWFPMST</sequence>
<dbReference type="Proteomes" id="UP001408789">
    <property type="component" value="Unassembled WGS sequence"/>
</dbReference>
<comment type="caution">
    <text evidence="8">The sequence shown here is derived from an EMBL/GenBank/DDBJ whole genome shotgun (WGS) entry which is preliminary data.</text>
</comment>
<keyword evidence="5" id="KW-0175">Coiled coil</keyword>
<proteinExistence type="inferred from homology"/>
<comment type="similarity">
    <text evidence="4">Belongs to the TRAFAC class translation factor GTPase superfamily. Bms1-like GTPase family. TSR1 subfamily.</text>
</comment>
<keyword evidence="2" id="KW-0690">Ribosome biogenesis</keyword>
<evidence type="ECO:0000256" key="4">
    <source>
        <dbReference type="ARBA" id="ARBA00038288"/>
    </source>
</evidence>
<evidence type="ECO:0000256" key="1">
    <source>
        <dbReference type="ARBA" id="ARBA00004604"/>
    </source>
</evidence>
<feature type="compositionally biased region" description="Acidic residues" evidence="6">
    <location>
        <begin position="397"/>
        <end position="412"/>
    </location>
</feature>
<dbReference type="InterPro" id="IPR007034">
    <property type="entry name" value="BMS1_TSR1_C"/>
</dbReference>
<feature type="compositionally biased region" description="Basic residues" evidence="6">
    <location>
        <begin position="374"/>
        <end position="383"/>
    </location>
</feature>
<dbReference type="PROSITE" id="PS51714">
    <property type="entry name" value="G_BMS1"/>
    <property type="match status" value="1"/>
</dbReference>
<dbReference type="AlphaFoldDB" id="A0AAP0CYN7"/>
<feature type="compositionally biased region" description="Polar residues" evidence="6">
    <location>
        <begin position="1"/>
        <end position="10"/>
    </location>
</feature>
<feature type="domain" description="Bms1-type G" evidence="7">
    <location>
        <begin position="79"/>
        <end position="244"/>
    </location>
</feature>
<dbReference type="Pfam" id="PF04950">
    <property type="entry name" value="RIBIOP_C"/>
    <property type="match status" value="1"/>
</dbReference>
<dbReference type="PANTHER" id="PTHR12858:SF1">
    <property type="entry name" value="PRE-RRNA-PROCESSING PROTEIN TSR1 HOMOLOG"/>
    <property type="match status" value="1"/>
</dbReference>
<evidence type="ECO:0000256" key="5">
    <source>
        <dbReference type="SAM" id="Coils"/>
    </source>
</evidence>
<feature type="compositionally biased region" description="Basic residues" evidence="6">
    <location>
        <begin position="11"/>
        <end position="28"/>
    </location>
</feature>
<dbReference type="EMBL" id="JBCNJP010000019">
    <property type="protein sequence ID" value="KAK9062930.1"/>
    <property type="molecule type" value="Genomic_DNA"/>
</dbReference>
<keyword evidence="9" id="KW-1185">Reference proteome</keyword>
<keyword evidence="3" id="KW-0539">Nucleus</keyword>
<protein>
    <recommendedName>
        <fullName evidence="7">Bms1-type G domain-containing protein</fullName>
    </recommendedName>
</protein>
<dbReference type="Pfam" id="PF08142">
    <property type="entry name" value="AARP2CN"/>
    <property type="match status" value="1"/>
</dbReference>
<gene>
    <name evidence="8" type="ORF">SSX86_020120</name>
</gene>
<dbReference type="GO" id="GO:0003924">
    <property type="term" value="F:GTPase activity"/>
    <property type="evidence" value="ECO:0007669"/>
    <property type="project" value="TreeGrafter"/>
</dbReference>
<evidence type="ECO:0000256" key="3">
    <source>
        <dbReference type="ARBA" id="ARBA00023242"/>
    </source>
</evidence>
<evidence type="ECO:0000259" key="7">
    <source>
        <dbReference type="PROSITE" id="PS51714"/>
    </source>
</evidence>
<dbReference type="GO" id="GO:0030688">
    <property type="term" value="C:preribosome, small subunit precursor"/>
    <property type="evidence" value="ECO:0007669"/>
    <property type="project" value="TreeGrafter"/>
</dbReference>
<dbReference type="GO" id="GO:0005730">
    <property type="term" value="C:nucleolus"/>
    <property type="evidence" value="ECO:0007669"/>
    <property type="project" value="UniProtKB-SubCell"/>
</dbReference>
<dbReference type="PANTHER" id="PTHR12858">
    <property type="entry name" value="RIBOSOME BIOGENESIS PROTEIN"/>
    <property type="match status" value="1"/>
</dbReference>
<feature type="region of interest" description="Disordered" evidence="6">
    <location>
        <begin position="352"/>
        <end position="429"/>
    </location>
</feature>
<dbReference type="InterPro" id="IPR039761">
    <property type="entry name" value="Bms1/Tsr1"/>
</dbReference>
<dbReference type="GO" id="GO:0000479">
    <property type="term" value="P:endonucleolytic cleavage of tricistronic rRNA transcript (SSU-rRNA, 5.8S rRNA, LSU-rRNA)"/>
    <property type="evidence" value="ECO:0007669"/>
    <property type="project" value="TreeGrafter"/>
</dbReference>
<dbReference type="GO" id="GO:0034511">
    <property type="term" value="F:U3 snoRNA binding"/>
    <property type="evidence" value="ECO:0007669"/>
    <property type="project" value="TreeGrafter"/>
</dbReference>